<name>A0A2M4DDM9_ANODA</name>
<dbReference type="EMBL" id="GGFL01011467">
    <property type="protein sequence ID" value="MBW75645.1"/>
    <property type="molecule type" value="Transcribed_RNA"/>
</dbReference>
<reference evidence="1" key="1">
    <citation type="submission" date="2018-01" db="EMBL/GenBank/DDBJ databases">
        <title>An insight into the sialome of Amazonian anophelines.</title>
        <authorList>
            <person name="Ribeiro J.M."/>
            <person name="Scarpassa V."/>
            <person name="Calvo E."/>
        </authorList>
    </citation>
    <scope>NUCLEOTIDE SEQUENCE</scope>
</reference>
<evidence type="ECO:0000313" key="1">
    <source>
        <dbReference type="EMBL" id="MBW75645.1"/>
    </source>
</evidence>
<dbReference type="AlphaFoldDB" id="A0A2M4DDM9"/>
<protein>
    <submittedName>
        <fullName evidence="1">Putative secreted protein</fullName>
    </submittedName>
</protein>
<proteinExistence type="predicted"/>
<organism evidence="1">
    <name type="scientific">Anopheles darlingi</name>
    <name type="common">Mosquito</name>
    <dbReference type="NCBI Taxonomy" id="43151"/>
    <lineage>
        <taxon>Eukaryota</taxon>
        <taxon>Metazoa</taxon>
        <taxon>Ecdysozoa</taxon>
        <taxon>Arthropoda</taxon>
        <taxon>Hexapoda</taxon>
        <taxon>Insecta</taxon>
        <taxon>Pterygota</taxon>
        <taxon>Neoptera</taxon>
        <taxon>Endopterygota</taxon>
        <taxon>Diptera</taxon>
        <taxon>Nematocera</taxon>
        <taxon>Culicoidea</taxon>
        <taxon>Culicidae</taxon>
        <taxon>Anophelinae</taxon>
        <taxon>Anopheles</taxon>
    </lineage>
</organism>
<sequence length="67" mass="7890">MFLTFSFFNFRIFSKKVVCQFMLLCIMLSRDPANPSRTSYLARRYGITGHEQLRVDVVQIPPERFAV</sequence>
<accession>A0A2M4DDM9</accession>